<dbReference type="AlphaFoldDB" id="X1SUF8"/>
<dbReference type="EMBL" id="BARW01022188">
    <property type="protein sequence ID" value="GAI96578.1"/>
    <property type="molecule type" value="Genomic_DNA"/>
</dbReference>
<protein>
    <recommendedName>
        <fullName evidence="2">Bulb-type lectin domain-containing protein</fullName>
    </recommendedName>
</protein>
<name>X1SUF8_9ZZZZ</name>
<reference evidence="1" key="1">
    <citation type="journal article" date="2014" name="Front. Microbiol.">
        <title>High frequency of phylogenetically diverse reductive dehalogenase-homologous genes in deep subseafloor sedimentary metagenomes.</title>
        <authorList>
            <person name="Kawai M."/>
            <person name="Futagami T."/>
            <person name="Toyoda A."/>
            <person name="Takaki Y."/>
            <person name="Nishi S."/>
            <person name="Hori S."/>
            <person name="Arai W."/>
            <person name="Tsubouchi T."/>
            <person name="Morono Y."/>
            <person name="Uchiyama I."/>
            <person name="Ito T."/>
            <person name="Fujiyama A."/>
            <person name="Inagaki F."/>
            <person name="Takami H."/>
        </authorList>
    </citation>
    <scope>NUCLEOTIDE SEQUENCE</scope>
    <source>
        <strain evidence="1">Expedition CK06-06</strain>
    </source>
</reference>
<accession>X1SUF8</accession>
<dbReference type="PANTHER" id="PTHR35580">
    <property type="entry name" value="CELL SURFACE GLYCOPROTEIN (S-LAYER PROTEIN)-LIKE PROTEIN"/>
    <property type="match status" value="1"/>
</dbReference>
<evidence type="ECO:0008006" key="2">
    <source>
        <dbReference type="Google" id="ProtNLM"/>
    </source>
</evidence>
<feature type="non-terminal residue" evidence="1">
    <location>
        <position position="1"/>
    </location>
</feature>
<comment type="caution">
    <text evidence="1">The sequence shown here is derived from an EMBL/GenBank/DDBJ whole genome shotgun (WGS) entry which is preliminary data.</text>
</comment>
<proteinExistence type="predicted"/>
<organism evidence="1">
    <name type="scientific">marine sediment metagenome</name>
    <dbReference type="NCBI Taxonomy" id="412755"/>
    <lineage>
        <taxon>unclassified sequences</taxon>
        <taxon>metagenomes</taxon>
        <taxon>ecological metagenomes</taxon>
    </lineage>
</organism>
<dbReference type="InterPro" id="IPR052918">
    <property type="entry name" value="Motility_Chemotaxis_Reg"/>
</dbReference>
<sequence length="119" mass="13106">DGCSSVDVDLSGNIYITGYFEETVDLDPGPGIWEVQAHDNEDVFVSKFDSVGNLLMCKTWGGNSSDMGWGIRVDAIGNIYTTGWFDNMVDFDPGSGMYYITTNGNDDVFLHMLPSDGIW</sequence>
<dbReference type="PANTHER" id="PTHR35580:SF1">
    <property type="entry name" value="PHYTASE-LIKE DOMAIN-CONTAINING PROTEIN"/>
    <property type="match status" value="1"/>
</dbReference>
<evidence type="ECO:0000313" key="1">
    <source>
        <dbReference type="EMBL" id="GAI96578.1"/>
    </source>
</evidence>
<gene>
    <name evidence="1" type="ORF">S12H4_37105</name>
</gene>